<dbReference type="AlphaFoldDB" id="A0AAF0V7B2"/>
<dbReference type="EMBL" id="CP133623">
    <property type="protein sequence ID" value="WMV58659.1"/>
    <property type="molecule type" value="Genomic_DNA"/>
</dbReference>
<keyword evidence="1" id="KW-0732">Signal</keyword>
<dbReference type="Proteomes" id="UP001234989">
    <property type="component" value="Chromosome 12"/>
</dbReference>
<protein>
    <submittedName>
        <fullName evidence="2">Uncharacterized protein</fullName>
    </submittedName>
</protein>
<sequence>MAQMMTLLDILLKNVMGSVSKAVNDVCVSGVNPDDVHFEALYNEEANFHAHQKGDFYPSYPRLGMNQGWNKERYDGWRDCDREWRDRWINWKERDVEKERHVPTMSLKSQKRKGLTWRTFTHKICLDAFSIKWKGRTRCLKK</sequence>
<accession>A0AAF0V7B2</accession>
<feature type="chain" id="PRO_5041914964" evidence="1">
    <location>
        <begin position="18"/>
        <end position="142"/>
    </location>
</feature>
<keyword evidence="3" id="KW-1185">Reference proteome</keyword>
<evidence type="ECO:0000256" key="1">
    <source>
        <dbReference type="SAM" id="SignalP"/>
    </source>
</evidence>
<reference evidence="2" key="1">
    <citation type="submission" date="2023-08" db="EMBL/GenBank/DDBJ databases">
        <title>A de novo genome assembly of Solanum verrucosum Schlechtendal, a Mexican diploid species geographically isolated from the other diploid A-genome species in potato relatives.</title>
        <authorList>
            <person name="Hosaka K."/>
        </authorList>
    </citation>
    <scope>NUCLEOTIDE SEQUENCE</scope>
    <source>
        <tissue evidence="2">Young leaves</tissue>
    </source>
</reference>
<gene>
    <name evidence="2" type="ORF">MTR67_052044</name>
</gene>
<evidence type="ECO:0000313" key="3">
    <source>
        <dbReference type="Proteomes" id="UP001234989"/>
    </source>
</evidence>
<feature type="signal peptide" evidence="1">
    <location>
        <begin position="1"/>
        <end position="17"/>
    </location>
</feature>
<evidence type="ECO:0000313" key="2">
    <source>
        <dbReference type="EMBL" id="WMV58659.1"/>
    </source>
</evidence>
<proteinExistence type="predicted"/>
<name>A0AAF0V7B2_SOLVR</name>
<organism evidence="2 3">
    <name type="scientific">Solanum verrucosum</name>
    <dbReference type="NCBI Taxonomy" id="315347"/>
    <lineage>
        <taxon>Eukaryota</taxon>
        <taxon>Viridiplantae</taxon>
        <taxon>Streptophyta</taxon>
        <taxon>Embryophyta</taxon>
        <taxon>Tracheophyta</taxon>
        <taxon>Spermatophyta</taxon>
        <taxon>Magnoliopsida</taxon>
        <taxon>eudicotyledons</taxon>
        <taxon>Gunneridae</taxon>
        <taxon>Pentapetalae</taxon>
        <taxon>asterids</taxon>
        <taxon>lamiids</taxon>
        <taxon>Solanales</taxon>
        <taxon>Solanaceae</taxon>
        <taxon>Solanoideae</taxon>
        <taxon>Solaneae</taxon>
        <taxon>Solanum</taxon>
    </lineage>
</organism>